<dbReference type="Proteomes" id="UP000075714">
    <property type="component" value="Unassembled WGS sequence"/>
</dbReference>
<feature type="repeat" description="ANK" evidence="3">
    <location>
        <begin position="77"/>
        <end position="98"/>
    </location>
</feature>
<comment type="caution">
    <text evidence="5">The sequence shown here is derived from an EMBL/GenBank/DDBJ whole genome shotgun (WGS) entry which is preliminary data.</text>
</comment>
<dbReference type="OrthoDB" id="535800at2759"/>
<dbReference type="PROSITE" id="PS50297">
    <property type="entry name" value="ANK_REP_REGION"/>
    <property type="match status" value="1"/>
</dbReference>
<name>A0A150GJ02_GONPE</name>
<dbReference type="SMART" id="SM00248">
    <property type="entry name" value="ANK"/>
    <property type="match status" value="2"/>
</dbReference>
<accession>A0A150GJ02</accession>
<evidence type="ECO:0000313" key="6">
    <source>
        <dbReference type="Proteomes" id="UP000075714"/>
    </source>
</evidence>
<dbReference type="InterPro" id="IPR002110">
    <property type="entry name" value="Ankyrin_rpt"/>
</dbReference>
<protein>
    <submittedName>
        <fullName evidence="5">Uncharacterized protein</fullName>
    </submittedName>
</protein>
<feature type="region of interest" description="Disordered" evidence="4">
    <location>
        <begin position="358"/>
        <end position="389"/>
    </location>
</feature>
<keyword evidence="1" id="KW-0677">Repeat</keyword>
<dbReference type="GO" id="GO:0085020">
    <property type="term" value="P:protein K6-linked ubiquitination"/>
    <property type="evidence" value="ECO:0007669"/>
    <property type="project" value="TreeGrafter"/>
</dbReference>
<proteinExistence type="predicted"/>
<feature type="compositionally biased region" description="Acidic residues" evidence="4">
    <location>
        <begin position="113"/>
        <end position="127"/>
    </location>
</feature>
<dbReference type="GO" id="GO:0004842">
    <property type="term" value="F:ubiquitin-protein transferase activity"/>
    <property type="evidence" value="ECO:0007669"/>
    <property type="project" value="TreeGrafter"/>
</dbReference>
<evidence type="ECO:0000256" key="3">
    <source>
        <dbReference type="PROSITE-ProRule" id="PRU00023"/>
    </source>
</evidence>
<dbReference type="Gene3D" id="1.25.40.20">
    <property type="entry name" value="Ankyrin repeat-containing domain"/>
    <property type="match status" value="1"/>
</dbReference>
<feature type="compositionally biased region" description="Low complexity" evidence="4">
    <location>
        <begin position="135"/>
        <end position="156"/>
    </location>
</feature>
<dbReference type="InterPro" id="IPR036770">
    <property type="entry name" value="Ankyrin_rpt-contain_sf"/>
</dbReference>
<dbReference type="PANTHER" id="PTHR24171:SF8">
    <property type="entry name" value="BRCA1-ASSOCIATED RING DOMAIN PROTEIN 1"/>
    <property type="match status" value="1"/>
</dbReference>
<keyword evidence="2 3" id="KW-0040">ANK repeat</keyword>
<feature type="region of interest" description="Disordered" evidence="4">
    <location>
        <begin position="112"/>
        <end position="228"/>
    </location>
</feature>
<dbReference type="EMBL" id="LSYV01000020">
    <property type="protein sequence ID" value="KXZ49766.1"/>
    <property type="molecule type" value="Genomic_DNA"/>
</dbReference>
<dbReference type="STRING" id="33097.A0A150GJ02"/>
<feature type="compositionally biased region" description="Basic and acidic residues" evidence="4">
    <location>
        <begin position="219"/>
        <end position="228"/>
    </location>
</feature>
<feature type="compositionally biased region" description="Polar residues" evidence="4">
    <location>
        <begin position="188"/>
        <end position="200"/>
    </location>
</feature>
<gene>
    <name evidence="5" type="ORF">GPECTOR_19g217</name>
</gene>
<feature type="repeat" description="ANK" evidence="3">
    <location>
        <begin position="44"/>
        <end position="76"/>
    </location>
</feature>
<feature type="compositionally biased region" description="Basic and acidic residues" evidence="4">
    <location>
        <begin position="380"/>
        <end position="389"/>
    </location>
</feature>
<evidence type="ECO:0000256" key="1">
    <source>
        <dbReference type="ARBA" id="ARBA00022737"/>
    </source>
</evidence>
<evidence type="ECO:0000256" key="4">
    <source>
        <dbReference type="SAM" id="MobiDB-lite"/>
    </source>
</evidence>
<dbReference type="AlphaFoldDB" id="A0A150GJ02"/>
<feature type="region of interest" description="Disordered" evidence="4">
    <location>
        <begin position="278"/>
        <end position="326"/>
    </location>
</feature>
<organism evidence="5 6">
    <name type="scientific">Gonium pectorale</name>
    <name type="common">Green alga</name>
    <dbReference type="NCBI Taxonomy" id="33097"/>
    <lineage>
        <taxon>Eukaryota</taxon>
        <taxon>Viridiplantae</taxon>
        <taxon>Chlorophyta</taxon>
        <taxon>core chlorophytes</taxon>
        <taxon>Chlorophyceae</taxon>
        <taxon>CS clade</taxon>
        <taxon>Chlamydomonadales</taxon>
        <taxon>Volvocaceae</taxon>
        <taxon>Gonium</taxon>
    </lineage>
</organism>
<dbReference type="PROSITE" id="PS50088">
    <property type="entry name" value="ANK_REPEAT"/>
    <property type="match status" value="2"/>
</dbReference>
<reference evidence="6" key="1">
    <citation type="journal article" date="2016" name="Nat. Commun.">
        <title>The Gonium pectorale genome demonstrates co-option of cell cycle regulation during the evolution of multicellularity.</title>
        <authorList>
            <person name="Hanschen E.R."/>
            <person name="Marriage T.N."/>
            <person name="Ferris P.J."/>
            <person name="Hamaji T."/>
            <person name="Toyoda A."/>
            <person name="Fujiyama A."/>
            <person name="Neme R."/>
            <person name="Noguchi H."/>
            <person name="Minakuchi Y."/>
            <person name="Suzuki M."/>
            <person name="Kawai-Toyooka H."/>
            <person name="Smith D.R."/>
            <person name="Sparks H."/>
            <person name="Anderson J."/>
            <person name="Bakaric R."/>
            <person name="Luria V."/>
            <person name="Karger A."/>
            <person name="Kirschner M.W."/>
            <person name="Durand P.M."/>
            <person name="Michod R.E."/>
            <person name="Nozaki H."/>
            <person name="Olson B.J."/>
        </authorList>
    </citation>
    <scope>NUCLEOTIDE SEQUENCE [LARGE SCALE GENOMIC DNA]</scope>
    <source>
        <strain evidence="6">NIES-2863</strain>
    </source>
</reference>
<sequence length="389" mass="40778">MPSITGEVNPELVALLVDGARYGDMEDVDAALSQGVPVDSKDSMGRTALHMACANGHVEVITRLLEAGALTDVTNSGGNTPLHWACLNGHMEDIFEVINSYNTAGSVQVEVQEGGEEGEGGDGEGEGEQGGGQLGAAPQAGGLARRAFGASAAGHDSSGGGGVRPSGASDEPVGAQRQSHQFDPRDGTSFSRNDMPSNPATVGEFDADGYYGGHPPNESIKREIERPENTYQSGLRAGMHKPGDYVVRELDEQGREVGVSGPDPGAPRGTIWHHQTIEHAMGNASTEPPNPDRPMDRRSPAGGSADDLDHLRPMGAATDADPGAHVRQRIVDVAKGAWETLKHGVNNAGQPQIIEELKRTAPETGDESAVLRQPRSTASRGEDNAKSRQ</sequence>
<evidence type="ECO:0000256" key="2">
    <source>
        <dbReference type="ARBA" id="ARBA00023043"/>
    </source>
</evidence>
<dbReference type="SUPFAM" id="SSF48403">
    <property type="entry name" value="Ankyrin repeat"/>
    <property type="match status" value="1"/>
</dbReference>
<dbReference type="Pfam" id="PF12796">
    <property type="entry name" value="Ank_2"/>
    <property type="match status" value="1"/>
</dbReference>
<evidence type="ECO:0000313" key="5">
    <source>
        <dbReference type="EMBL" id="KXZ49766.1"/>
    </source>
</evidence>
<keyword evidence="6" id="KW-1185">Reference proteome</keyword>
<dbReference type="PANTHER" id="PTHR24171">
    <property type="entry name" value="ANKYRIN REPEAT DOMAIN-CONTAINING PROTEIN 39-RELATED"/>
    <property type="match status" value="1"/>
</dbReference>